<sequence length="180" mass="20968">MAVLNDHKNFITVAVPYTSRKVQVKFKAMTVTDDEGVVFKNLPVNLSVGATSVMAYSSFSVPKLLKSFNRDEPRFVKIELKTTGFEGVVMEVDGIDEQALEALENTKLEHFIMEKVLQRVNSVLEEMAKPISREIRMRKRRSQFKEMRRKMKHKKEEYEEEKIGKEEEKYVASLLDFWLS</sequence>
<keyword evidence="1" id="KW-0175">Coiled coil</keyword>
<evidence type="ECO:0000256" key="1">
    <source>
        <dbReference type="SAM" id="Coils"/>
    </source>
</evidence>
<reference evidence="2" key="2">
    <citation type="submission" date="2014-07" db="EMBL/GenBank/DDBJ databases">
        <authorList>
            <person name="Hull J."/>
        </authorList>
    </citation>
    <scope>NUCLEOTIDE SEQUENCE</scope>
</reference>
<name>A0A0A9WB09_LYGHE</name>
<evidence type="ECO:0000313" key="2">
    <source>
        <dbReference type="EMBL" id="JAG05607.1"/>
    </source>
</evidence>
<reference evidence="3" key="3">
    <citation type="submission" date="2014-09" db="EMBL/GenBank/DDBJ databases">
        <authorList>
            <person name="Magalhaes I.L.F."/>
            <person name="Oliveira U."/>
            <person name="Santos F.R."/>
            <person name="Vidigal T.H.D.A."/>
            <person name="Brescovit A.D."/>
            <person name="Santos A.J."/>
        </authorList>
    </citation>
    <scope>NUCLEOTIDE SEQUENCE</scope>
</reference>
<proteinExistence type="predicted"/>
<dbReference type="EMBL" id="GBRD01014592">
    <property type="protein sequence ID" value="JAG51234.1"/>
    <property type="molecule type" value="Transcribed_RNA"/>
</dbReference>
<feature type="coiled-coil region" evidence="1">
    <location>
        <begin position="141"/>
        <end position="168"/>
    </location>
</feature>
<accession>A0A0A9WB09</accession>
<protein>
    <submittedName>
        <fullName evidence="2">Putative kinetochore protein spc24</fullName>
    </submittedName>
</protein>
<reference evidence="2" key="1">
    <citation type="journal article" date="2014" name="PLoS ONE">
        <title>Transcriptome-Based Identification of ABC Transporters in the Western Tarnished Plant Bug Lygus hesperus.</title>
        <authorList>
            <person name="Hull J.J."/>
            <person name="Chaney K."/>
            <person name="Geib S.M."/>
            <person name="Fabrick J.A."/>
            <person name="Brent C.S."/>
            <person name="Walsh D."/>
            <person name="Lavine L.C."/>
        </authorList>
    </citation>
    <scope>NUCLEOTIDE SEQUENCE</scope>
</reference>
<dbReference type="EMBL" id="GBHO01037997">
    <property type="protein sequence ID" value="JAG05607.1"/>
    <property type="molecule type" value="Transcribed_RNA"/>
</dbReference>
<gene>
    <name evidence="2" type="primary">spc24</name>
    <name evidence="2" type="ORF">CM83_98981</name>
</gene>
<organism evidence="2">
    <name type="scientific">Lygus hesperus</name>
    <name type="common">Western plant bug</name>
    <dbReference type="NCBI Taxonomy" id="30085"/>
    <lineage>
        <taxon>Eukaryota</taxon>
        <taxon>Metazoa</taxon>
        <taxon>Ecdysozoa</taxon>
        <taxon>Arthropoda</taxon>
        <taxon>Hexapoda</taxon>
        <taxon>Insecta</taxon>
        <taxon>Pterygota</taxon>
        <taxon>Neoptera</taxon>
        <taxon>Paraneoptera</taxon>
        <taxon>Hemiptera</taxon>
        <taxon>Heteroptera</taxon>
        <taxon>Panheteroptera</taxon>
        <taxon>Cimicomorpha</taxon>
        <taxon>Miridae</taxon>
        <taxon>Mirini</taxon>
        <taxon>Lygus</taxon>
    </lineage>
</organism>
<evidence type="ECO:0000313" key="3">
    <source>
        <dbReference type="EMBL" id="JAG51234.1"/>
    </source>
</evidence>
<dbReference type="AlphaFoldDB" id="A0A0A9WB09"/>